<dbReference type="GeneID" id="107227490"/>
<reference evidence="3" key="1">
    <citation type="submission" date="2025-08" db="UniProtKB">
        <authorList>
            <consortium name="RefSeq"/>
        </authorList>
    </citation>
    <scope>IDENTIFICATION</scope>
    <source>
        <tissue evidence="3">Thorax and Abdomen</tissue>
    </source>
</reference>
<dbReference type="PANTHER" id="PTHR11012:SF57">
    <property type="entry name" value="LD10016P"/>
    <property type="match status" value="1"/>
</dbReference>
<dbReference type="AlphaFoldDB" id="A0A6J0C9R3"/>
<gene>
    <name evidence="3" type="primary">LOC107227490</name>
</gene>
<dbReference type="Pfam" id="PF02958">
    <property type="entry name" value="EcKL"/>
    <property type="match status" value="2"/>
</dbReference>
<dbReference type="KEGG" id="nlo:107227490"/>
<feature type="domain" description="CHK kinase-like" evidence="1">
    <location>
        <begin position="137"/>
        <end position="334"/>
    </location>
</feature>
<dbReference type="SUPFAM" id="SSF56112">
    <property type="entry name" value="Protein kinase-like (PK-like)"/>
    <property type="match status" value="2"/>
</dbReference>
<dbReference type="InterPro" id="IPR004119">
    <property type="entry name" value="EcKL"/>
</dbReference>
<evidence type="ECO:0000313" key="3">
    <source>
        <dbReference type="RefSeq" id="XP_015524141.2"/>
    </source>
</evidence>
<evidence type="ECO:0000259" key="1">
    <source>
        <dbReference type="SMART" id="SM00587"/>
    </source>
</evidence>
<dbReference type="SMART" id="SM00587">
    <property type="entry name" value="CHK"/>
    <property type="match status" value="2"/>
</dbReference>
<sequence>MSKDKSLLSGVSKLFTEQTLEDIIRKTTGEKDVKILSWDFGEASKKGDGYLSIVDRVTVKGEAGGKPASVSLVVKSMPQNIGRRKTFRSKDFFYNEIICYTEIFPKFNDFLHSKGLADMIIVPRCLAAVTDGENDYLALEDVSILGFGPVTRQNTLNLSQCELILKALARFHAVSFAYKDQKKEEFQNLADKLLETYFTPELYKWYINFQGRLFKIAKDALAKEYPGSKAEEKFNSWSRRDFYFKSVDFCNKVSAATSVITQGDAWAPNFLIRQSDGDKHPTALALDFQLSRAASPVLDTSFFIYTCTEKSLRDDHYEHLLKTYHDEISRSISLLGSNPEKIYPWDLFRKEVQEYSLHGVNFAIEAVPFSLLDADEAFDLNIIKGDEAVDISDVWTIEPIKSKEGRRRLADTLVHAVENNFKNMTKDESLLSGVSALFTEKTLEESLRNATEENEVQVLGWDFGDASKKGDGYLSVISRIKVNGTAGGKPIQISLVVKSMPNNLARRKTFRSNEFFYNEVTCYTEIFPKFQEFVKSKNAGDLLMVPRCFAALTDGENDYLVLEDVISIGFQPLARQNSLQVQECRLILKALARLHAVSFAYKDQKKEEFQRIANRLIETYFTPKLYDWYKGFQTLIINMAKDALAKEYPGSEAEKRFNSWTGRELYDKSIDFCNRVTAPTSVITQGDAWAPNFMIRKTDREYPDALALDFQLARCASPALDVSFFIYTCTEKPLRDGHYDEFLKLYHHELGRSISMLKSDPEKLYPWDTFMNEVQEQSIHGINFALETAPGVSLDESEAFDMDSIEGDEPVDVSVIWNLKNLKTKKSRCRLAETIMHAVEKNYI</sequence>
<dbReference type="InterPro" id="IPR011009">
    <property type="entry name" value="Kinase-like_dom_sf"/>
</dbReference>
<protein>
    <submittedName>
        <fullName evidence="3">Uncharacterized protein LOC107227490</fullName>
    </submittedName>
</protein>
<dbReference type="OrthoDB" id="5396515at2759"/>
<name>A0A6J0C9R3_NEOLC</name>
<dbReference type="RefSeq" id="XP_015524141.2">
    <property type="nucleotide sequence ID" value="XM_015668655.2"/>
</dbReference>
<keyword evidence="2" id="KW-1185">Reference proteome</keyword>
<evidence type="ECO:0000313" key="2">
    <source>
        <dbReference type="Proteomes" id="UP000829291"/>
    </source>
</evidence>
<accession>A0A6J0C9R3</accession>
<dbReference type="Proteomes" id="UP000829291">
    <property type="component" value="Chromosome 5"/>
</dbReference>
<dbReference type="Gene3D" id="3.90.1200.10">
    <property type="match status" value="2"/>
</dbReference>
<organism evidence="3">
    <name type="scientific">Neodiprion lecontei</name>
    <name type="common">Redheaded pine sawfly</name>
    <dbReference type="NCBI Taxonomy" id="441921"/>
    <lineage>
        <taxon>Eukaryota</taxon>
        <taxon>Metazoa</taxon>
        <taxon>Ecdysozoa</taxon>
        <taxon>Arthropoda</taxon>
        <taxon>Hexapoda</taxon>
        <taxon>Insecta</taxon>
        <taxon>Pterygota</taxon>
        <taxon>Neoptera</taxon>
        <taxon>Endopterygota</taxon>
        <taxon>Hymenoptera</taxon>
        <taxon>Tenthredinoidea</taxon>
        <taxon>Diprionidae</taxon>
        <taxon>Diprioninae</taxon>
        <taxon>Neodiprion</taxon>
    </lineage>
</organism>
<proteinExistence type="predicted"/>
<dbReference type="InterPro" id="IPR015897">
    <property type="entry name" value="CHK_kinase-like"/>
</dbReference>
<feature type="domain" description="CHK kinase-like" evidence="1">
    <location>
        <begin position="560"/>
        <end position="756"/>
    </location>
</feature>
<dbReference type="PANTHER" id="PTHR11012">
    <property type="entry name" value="PROTEIN KINASE-LIKE DOMAIN-CONTAINING"/>
    <property type="match status" value="1"/>
</dbReference>